<dbReference type="PANTHER" id="PTHR40407:SF1">
    <property type="entry name" value="HEPARAN-ALPHA-GLUCOSAMINIDE N-ACETYLTRANSFERASE CATALYTIC DOMAIN-CONTAINING PROTEIN"/>
    <property type="match status" value="1"/>
</dbReference>
<keyword evidence="2" id="KW-0812">Transmembrane</keyword>
<evidence type="ECO:0000313" key="4">
    <source>
        <dbReference type="EMBL" id="GJE01086.1"/>
    </source>
</evidence>
<feature type="transmembrane region" description="Helical" evidence="2">
    <location>
        <begin position="126"/>
        <end position="146"/>
    </location>
</feature>
<feature type="domain" description="Heparan-alpha-glucosaminide N-acetyltransferase catalytic" evidence="3">
    <location>
        <begin position="45"/>
        <end position="271"/>
    </location>
</feature>
<feature type="transmembrane region" description="Helical" evidence="2">
    <location>
        <begin position="262"/>
        <end position="280"/>
    </location>
</feature>
<feature type="transmembrane region" description="Helical" evidence="2">
    <location>
        <begin position="232"/>
        <end position="250"/>
    </location>
</feature>
<dbReference type="InterPro" id="IPR012429">
    <property type="entry name" value="HGSNAT_cat"/>
</dbReference>
<evidence type="ECO:0000256" key="2">
    <source>
        <dbReference type="SAM" id="Phobius"/>
    </source>
</evidence>
<keyword evidence="2" id="KW-1133">Transmembrane helix</keyword>
<feature type="transmembrane region" description="Helical" evidence="2">
    <location>
        <begin position="339"/>
        <end position="362"/>
    </location>
</feature>
<proteinExistence type="predicted"/>
<reference evidence="4" key="2">
    <citation type="submission" date="2021-08" db="EMBL/GenBank/DDBJ databases">
        <authorList>
            <person name="Tani A."/>
            <person name="Ola A."/>
            <person name="Ogura Y."/>
            <person name="Katsura K."/>
            <person name="Hayashi T."/>
        </authorList>
    </citation>
    <scope>NUCLEOTIDE SEQUENCE</scope>
    <source>
        <strain evidence="4">DSM 17168</strain>
    </source>
</reference>
<feature type="region of interest" description="Disordered" evidence="1">
    <location>
        <begin position="1"/>
        <end position="39"/>
    </location>
</feature>
<reference evidence="4" key="1">
    <citation type="journal article" date="2021" name="Front. Microbiol.">
        <title>Comprehensive Comparative Genomics and Phenotyping of Methylobacterium Species.</title>
        <authorList>
            <person name="Alessa O."/>
            <person name="Ogura Y."/>
            <person name="Fujitani Y."/>
            <person name="Takami H."/>
            <person name="Hayashi T."/>
            <person name="Sahin N."/>
            <person name="Tani A."/>
        </authorList>
    </citation>
    <scope>NUCLEOTIDE SEQUENCE</scope>
    <source>
        <strain evidence="4">DSM 17168</strain>
    </source>
</reference>
<dbReference type="PANTHER" id="PTHR40407">
    <property type="entry name" value="MEMBRANE PROTEIN-LIKE PROTEIN"/>
    <property type="match status" value="1"/>
</dbReference>
<protein>
    <recommendedName>
        <fullName evidence="3">Heparan-alpha-glucosaminide N-acetyltransferase catalytic domain-containing protein</fullName>
    </recommendedName>
</protein>
<feature type="transmembrane region" description="Helical" evidence="2">
    <location>
        <begin position="314"/>
        <end position="332"/>
    </location>
</feature>
<feature type="transmembrane region" description="Helical" evidence="2">
    <location>
        <begin position="382"/>
        <end position="400"/>
    </location>
</feature>
<dbReference type="EMBL" id="BPQQ01000034">
    <property type="protein sequence ID" value="GJE01086.1"/>
    <property type="molecule type" value="Genomic_DNA"/>
</dbReference>
<dbReference type="Pfam" id="PF07786">
    <property type="entry name" value="HGSNAT_cat"/>
    <property type="match status" value="1"/>
</dbReference>
<organism evidence="4 5">
    <name type="scientific">Methylobacterium isbiliense</name>
    <dbReference type="NCBI Taxonomy" id="315478"/>
    <lineage>
        <taxon>Bacteria</taxon>
        <taxon>Pseudomonadati</taxon>
        <taxon>Pseudomonadota</taxon>
        <taxon>Alphaproteobacteria</taxon>
        <taxon>Hyphomicrobiales</taxon>
        <taxon>Methylobacteriaceae</taxon>
        <taxon>Methylobacterium</taxon>
    </lineage>
</organism>
<evidence type="ECO:0000313" key="5">
    <source>
        <dbReference type="Proteomes" id="UP001055153"/>
    </source>
</evidence>
<comment type="caution">
    <text evidence="4">The sequence shown here is derived from an EMBL/GenBank/DDBJ whole genome shotgun (WGS) entry which is preliminary data.</text>
</comment>
<keyword evidence="2" id="KW-0472">Membrane</keyword>
<dbReference type="Proteomes" id="UP001055153">
    <property type="component" value="Unassembled WGS sequence"/>
</dbReference>
<gene>
    <name evidence="4" type="ORF">GMJLKIPL_3015</name>
</gene>
<name>A0ABQ4SHE7_9HYPH</name>
<evidence type="ECO:0000256" key="1">
    <source>
        <dbReference type="SAM" id="MobiDB-lite"/>
    </source>
</evidence>
<feature type="transmembrane region" description="Helical" evidence="2">
    <location>
        <begin position="181"/>
        <end position="201"/>
    </location>
</feature>
<feature type="transmembrane region" description="Helical" evidence="2">
    <location>
        <begin position="158"/>
        <end position="176"/>
    </location>
</feature>
<accession>A0ABQ4SHE7</accession>
<evidence type="ECO:0000259" key="3">
    <source>
        <dbReference type="Pfam" id="PF07786"/>
    </source>
</evidence>
<keyword evidence="5" id="KW-1185">Reference proteome</keyword>
<sequence length="418" mass="44670">MTPLRGLAGMRPAADDGPGALAPVRARPDRSVPAGLPHRPGQPARIGAIDALRGLVMLLMLVDHVREFFFLHAQVRDPVDLSVTPAGLFLTRAASHLCAPVFILLTGLSARLYADKHGSRSAACAFLLKRGFLLILLEVTLVNLAWTRSLLPPVLYLQVIWAIGLSMVALAGLLWLPRAGLVLVALGIMLGHNLLDGIRVAPDEAGYALWSILHQRGLLPLPWGVARTSYPVLPWIGVVCAGYALGPLFAQQQGAEAGLRRRLLALGGAALAAFLVLRGLNGYGDPVPWQPGASAGATLLSFVNLTKYPPSADFLLLTLGLGLVLLALFEALPPACLGWLRTFGGAPLFFYLLHLMLLRLIYDGAGLLVPAGPSGRIEAGSPAQLWLIAAVLSLPLYAACRGMVRLKRRGRWPGWSYL</sequence>
<feature type="transmembrane region" description="Helical" evidence="2">
    <location>
        <begin position="93"/>
        <end position="114"/>
    </location>
</feature>